<protein>
    <submittedName>
        <fullName evidence="2">Uncharacterized protein</fullName>
    </submittedName>
</protein>
<gene>
    <name evidence="2" type="ORF">HGRIS_007926</name>
</gene>
<keyword evidence="3" id="KW-1185">Reference proteome</keyword>
<accession>A0ABR3J6B9</accession>
<feature type="region of interest" description="Disordered" evidence="1">
    <location>
        <begin position="67"/>
        <end position="103"/>
    </location>
</feature>
<name>A0ABR3J6B9_9AGAR</name>
<evidence type="ECO:0000313" key="3">
    <source>
        <dbReference type="Proteomes" id="UP001556367"/>
    </source>
</evidence>
<sequence>MEANASTNNIFNWDLDELQRSEAFIRAYWNVSQMRLPSYRFSHIARHHPYPRGGPRRHFDPFWDDFEAQFDPPRPPQEPVPDFFAPAPRYRQTTGDDGEVEGSDEKRGYILVVVQDFAVPSDRRTRAGRKF</sequence>
<evidence type="ECO:0000313" key="2">
    <source>
        <dbReference type="EMBL" id="KAL0951200.1"/>
    </source>
</evidence>
<evidence type="ECO:0000256" key="1">
    <source>
        <dbReference type="SAM" id="MobiDB-lite"/>
    </source>
</evidence>
<dbReference type="Proteomes" id="UP001556367">
    <property type="component" value="Unassembled WGS sequence"/>
</dbReference>
<proteinExistence type="predicted"/>
<reference evidence="3" key="1">
    <citation type="submission" date="2024-06" db="EMBL/GenBank/DDBJ databases">
        <title>Multi-omics analyses provide insights into the biosynthesis of the anticancer antibiotic pleurotin in Hohenbuehelia grisea.</title>
        <authorList>
            <person name="Weaver J.A."/>
            <person name="Alberti F."/>
        </authorList>
    </citation>
    <scope>NUCLEOTIDE SEQUENCE [LARGE SCALE GENOMIC DNA]</scope>
    <source>
        <strain evidence="3">T-177</strain>
    </source>
</reference>
<comment type="caution">
    <text evidence="2">The sequence shown here is derived from an EMBL/GenBank/DDBJ whole genome shotgun (WGS) entry which is preliminary data.</text>
</comment>
<dbReference type="EMBL" id="JASNQZ010000011">
    <property type="protein sequence ID" value="KAL0951200.1"/>
    <property type="molecule type" value="Genomic_DNA"/>
</dbReference>
<organism evidence="2 3">
    <name type="scientific">Hohenbuehelia grisea</name>
    <dbReference type="NCBI Taxonomy" id="104357"/>
    <lineage>
        <taxon>Eukaryota</taxon>
        <taxon>Fungi</taxon>
        <taxon>Dikarya</taxon>
        <taxon>Basidiomycota</taxon>
        <taxon>Agaricomycotina</taxon>
        <taxon>Agaricomycetes</taxon>
        <taxon>Agaricomycetidae</taxon>
        <taxon>Agaricales</taxon>
        <taxon>Pleurotineae</taxon>
        <taxon>Pleurotaceae</taxon>
        <taxon>Hohenbuehelia</taxon>
    </lineage>
</organism>